<dbReference type="InterPro" id="IPR037381">
    <property type="entry name" value="RFWD3"/>
</dbReference>
<keyword evidence="6" id="KW-0963">Cytoplasm</keyword>
<sequence length="312" mass="34596">MTHSHDDLVVSRRSSSRQTVNFAGFGVRVFKKHDFGRVQDVHLHGGVIRDLAISETCPNLLLSVGFDKCAKITDVHNSCVLFNFSLPTALWSCCWNSVESSYFYVGGSCGCVDVFDIRNLTRVCQFPALNNSPVHTLYSDRNSLLVGQTQSISFCIECMTDHYRRMECPLNAMISSISVDAESRNVLATYRQSSATTNVNRLELYKLDSLMEEGGYKGPTHAFSNPGSGPSVQRSSVFTRPNFPDDVIVCASDQQTPKLNVFSTGCPHFMRQIPVDGVPLDVLPYGSCPSNKNLLAVLNSKSLQIYRLSQKE</sequence>
<dbReference type="GO" id="GO:0061630">
    <property type="term" value="F:ubiquitin protein ligase activity"/>
    <property type="evidence" value="ECO:0007669"/>
    <property type="project" value="UniProtKB-EC"/>
</dbReference>
<accession>A0A6P7TUJ9</accession>
<evidence type="ECO:0000256" key="11">
    <source>
        <dbReference type="ARBA" id="ARBA00023204"/>
    </source>
</evidence>
<comment type="catalytic activity">
    <reaction evidence="1">
        <text>S-ubiquitinyl-[E2 ubiquitin-conjugating enzyme]-L-cysteine + [acceptor protein]-L-lysine = [E2 ubiquitin-conjugating enzyme]-L-cysteine + N(6)-ubiquitinyl-[acceptor protein]-L-lysine.</text>
        <dbReference type="EC" id="2.3.2.27"/>
    </reaction>
</comment>
<gene>
    <name evidence="15" type="primary">LOC115229851</name>
    <name evidence="16" type="synonym">LOC118761524</name>
</gene>
<reference evidence="15 16" key="1">
    <citation type="submission" date="2025-08" db="UniProtKB">
        <authorList>
            <consortium name="RefSeq"/>
        </authorList>
    </citation>
    <scope>IDENTIFICATION</scope>
</reference>
<dbReference type="EC" id="2.3.2.27" evidence="5"/>
<dbReference type="Pfam" id="PF23419">
    <property type="entry name" value="WD40_RFWD3"/>
    <property type="match status" value="1"/>
</dbReference>
<evidence type="ECO:0000256" key="3">
    <source>
        <dbReference type="ARBA" id="ARBA00004496"/>
    </source>
</evidence>
<dbReference type="InterPro" id="IPR036322">
    <property type="entry name" value="WD40_repeat_dom_sf"/>
</dbReference>
<evidence type="ECO:0000313" key="14">
    <source>
        <dbReference type="Proteomes" id="UP000515154"/>
    </source>
</evidence>
<dbReference type="KEGG" id="osn:115229851"/>
<protein>
    <recommendedName>
        <fullName evidence="5">RING-type E3 ubiquitin transferase</fullName>
        <ecNumber evidence="5">2.3.2.27</ecNumber>
    </recommendedName>
</protein>
<dbReference type="SMART" id="SM00320">
    <property type="entry name" value="WD40"/>
    <property type="match status" value="2"/>
</dbReference>
<comment type="subcellular location">
    <subcellularLocation>
        <location evidence="3">Cytoplasm</location>
    </subcellularLocation>
    <subcellularLocation>
        <location evidence="2">Nucleus</location>
        <location evidence="2">PML body</location>
    </subcellularLocation>
</comment>
<dbReference type="SUPFAM" id="SSF50978">
    <property type="entry name" value="WD40 repeat-like"/>
    <property type="match status" value="1"/>
</dbReference>
<comment type="pathway">
    <text evidence="4">Protein modification; protein ubiquitination.</text>
</comment>
<dbReference type="InterPro" id="IPR001680">
    <property type="entry name" value="WD40_rpt"/>
</dbReference>
<evidence type="ECO:0000256" key="6">
    <source>
        <dbReference type="ARBA" id="ARBA00022490"/>
    </source>
</evidence>
<keyword evidence="7" id="KW-0808">Transferase</keyword>
<keyword evidence="9" id="KW-0227">DNA damage</keyword>
<dbReference type="GO" id="GO:0036297">
    <property type="term" value="P:interstrand cross-link repair"/>
    <property type="evidence" value="ECO:0007669"/>
    <property type="project" value="InterPro"/>
</dbReference>
<keyword evidence="14" id="KW-1185">Reference proteome</keyword>
<evidence type="ECO:0000256" key="8">
    <source>
        <dbReference type="ARBA" id="ARBA00022737"/>
    </source>
</evidence>
<evidence type="ECO:0000256" key="10">
    <source>
        <dbReference type="ARBA" id="ARBA00022786"/>
    </source>
</evidence>
<evidence type="ECO:0000256" key="5">
    <source>
        <dbReference type="ARBA" id="ARBA00012483"/>
    </source>
</evidence>
<evidence type="ECO:0000256" key="4">
    <source>
        <dbReference type="ARBA" id="ARBA00004906"/>
    </source>
</evidence>
<evidence type="ECO:0000256" key="1">
    <source>
        <dbReference type="ARBA" id="ARBA00000900"/>
    </source>
</evidence>
<dbReference type="GO" id="GO:0005737">
    <property type="term" value="C:cytoplasm"/>
    <property type="evidence" value="ECO:0007669"/>
    <property type="project" value="UniProtKB-SubCell"/>
</dbReference>
<feature type="domain" description="E3 ubiquitin-protein ligase RFWD3-like WD40" evidence="13">
    <location>
        <begin position="4"/>
        <end position="307"/>
    </location>
</feature>
<organism evidence="14 15">
    <name type="scientific">Octopus sinensis</name>
    <name type="common">East Asian common octopus</name>
    <dbReference type="NCBI Taxonomy" id="2607531"/>
    <lineage>
        <taxon>Eukaryota</taxon>
        <taxon>Metazoa</taxon>
        <taxon>Spiralia</taxon>
        <taxon>Lophotrochozoa</taxon>
        <taxon>Mollusca</taxon>
        <taxon>Cephalopoda</taxon>
        <taxon>Coleoidea</taxon>
        <taxon>Octopodiformes</taxon>
        <taxon>Octopoda</taxon>
        <taxon>Incirrata</taxon>
        <taxon>Octopodidae</taxon>
        <taxon>Octopus</taxon>
    </lineage>
</organism>
<dbReference type="RefSeq" id="XP_036355424.1">
    <property type="nucleotide sequence ID" value="XM_036499531.1"/>
</dbReference>
<dbReference type="GO" id="GO:0016567">
    <property type="term" value="P:protein ubiquitination"/>
    <property type="evidence" value="ECO:0007669"/>
    <property type="project" value="InterPro"/>
</dbReference>
<keyword evidence="10" id="KW-0833">Ubl conjugation pathway</keyword>
<dbReference type="Proteomes" id="UP000515154">
    <property type="component" value="Unplaced"/>
</dbReference>
<keyword evidence="12" id="KW-0539">Nucleus</keyword>
<dbReference type="KEGG" id="osn:118761524"/>
<dbReference type="PANTHER" id="PTHR16047">
    <property type="entry name" value="RFWD3 PROTEIN"/>
    <property type="match status" value="1"/>
</dbReference>
<evidence type="ECO:0000256" key="7">
    <source>
        <dbReference type="ARBA" id="ARBA00022679"/>
    </source>
</evidence>
<dbReference type="InterPro" id="IPR056527">
    <property type="entry name" value="WD40_RFWD3"/>
</dbReference>
<proteinExistence type="predicted"/>
<evidence type="ECO:0000313" key="15">
    <source>
        <dbReference type="RefSeq" id="XP_029655984.1"/>
    </source>
</evidence>
<dbReference type="Gene3D" id="2.130.10.10">
    <property type="entry name" value="YVTN repeat-like/Quinoprotein amine dehydrogenase"/>
    <property type="match status" value="1"/>
</dbReference>
<keyword evidence="11" id="KW-0234">DNA repair</keyword>
<evidence type="ECO:0000256" key="2">
    <source>
        <dbReference type="ARBA" id="ARBA00004322"/>
    </source>
</evidence>
<evidence type="ECO:0000259" key="13">
    <source>
        <dbReference type="Pfam" id="PF23419"/>
    </source>
</evidence>
<evidence type="ECO:0000256" key="9">
    <source>
        <dbReference type="ARBA" id="ARBA00022763"/>
    </source>
</evidence>
<dbReference type="AlphaFoldDB" id="A0A6P7TUJ9"/>
<keyword evidence="8" id="KW-0677">Repeat</keyword>
<dbReference type="RefSeq" id="XP_029655984.1">
    <property type="nucleotide sequence ID" value="XM_029800124.1"/>
</dbReference>
<evidence type="ECO:0000256" key="12">
    <source>
        <dbReference type="ARBA" id="ARBA00023242"/>
    </source>
</evidence>
<evidence type="ECO:0000313" key="16">
    <source>
        <dbReference type="RefSeq" id="XP_036355424.1"/>
    </source>
</evidence>
<dbReference type="GO" id="GO:0016605">
    <property type="term" value="C:PML body"/>
    <property type="evidence" value="ECO:0007669"/>
    <property type="project" value="UniProtKB-SubCell"/>
</dbReference>
<dbReference type="InterPro" id="IPR015943">
    <property type="entry name" value="WD40/YVTN_repeat-like_dom_sf"/>
</dbReference>
<name>A0A6P7TUJ9_9MOLL</name>
<dbReference type="PANTHER" id="PTHR16047:SF7">
    <property type="entry name" value="E3 UBIQUITIN-PROTEIN LIGASE RFWD3"/>
    <property type="match status" value="1"/>
</dbReference>